<keyword evidence="3" id="KW-1185">Reference proteome</keyword>
<evidence type="ECO:0000256" key="1">
    <source>
        <dbReference type="SAM" id="Coils"/>
    </source>
</evidence>
<comment type="caution">
    <text evidence="2">The sequence shown here is derived from an EMBL/GenBank/DDBJ whole genome shotgun (WGS) entry which is preliminary data.</text>
</comment>
<name>A0A8S0X911_CYCAE</name>
<reference evidence="2 3" key="1">
    <citation type="submission" date="2020-01" db="EMBL/GenBank/DDBJ databases">
        <authorList>
            <person name="Gupta K D."/>
        </authorList>
    </citation>
    <scope>NUCLEOTIDE SEQUENCE [LARGE SCALE GENOMIC DNA]</scope>
</reference>
<evidence type="ECO:0000313" key="3">
    <source>
        <dbReference type="Proteomes" id="UP000467700"/>
    </source>
</evidence>
<keyword evidence="1" id="KW-0175">Coiled coil</keyword>
<dbReference type="Proteomes" id="UP000467700">
    <property type="component" value="Unassembled WGS sequence"/>
</dbReference>
<dbReference type="AlphaFoldDB" id="A0A8S0X911"/>
<evidence type="ECO:0000313" key="2">
    <source>
        <dbReference type="EMBL" id="CAA7270812.1"/>
    </source>
</evidence>
<dbReference type="OrthoDB" id="3064627at2759"/>
<proteinExistence type="predicted"/>
<accession>A0A8S0X911</accession>
<feature type="coiled-coil region" evidence="1">
    <location>
        <begin position="148"/>
        <end position="182"/>
    </location>
</feature>
<protein>
    <submittedName>
        <fullName evidence="2">Uncharacterized protein</fullName>
    </submittedName>
</protein>
<sequence>MMGLSIQKDINKKFELSGDDCVDCMTWRCQYSPPVDEHTNVAMVEELLILYRDDAPSKVGAKATSIMQTNADLKEKVAQYTLNFGALQARLDEEKKQRDEERKQREKDMKGLKAEVAVLQTKVSEAATDRKELAARSAKLEAAVVRDRDEYDAKLIDKEVKIEKLEGAVASLEAEQARSQQERAHDVDAIRLLTIALSPLYLRVLLDNARDRTLPLIQEPSWAEAVEGRTPEQLRQYVSTRFRSSGIAIPQDCVHLLCGWNRVRDRGNIAAHSATEEEIQDAILREPEADQPKLEWLFTFSFGHPPSREL</sequence>
<dbReference type="EMBL" id="CACVBS010000097">
    <property type="protein sequence ID" value="CAA7270812.1"/>
    <property type="molecule type" value="Genomic_DNA"/>
</dbReference>
<feature type="coiled-coil region" evidence="1">
    <location>
        <begin position="84"/>
        <end position="122"/>
    </location>
</feature>
<gene>
    <name evidence="2" type="ORF">AAE3_LOCUS13054</name>
</gene>
<organism evidence="2 3">
    <name type="scientific">Cyclocybe aegerita</name>
    <name type="common">Black poplar mushroom</name>
    <name type="synonym">Agrocybe aegerita</name>
    <dbReference type="NCBI Taxonomy" id="1973307"/>
    <lineage>
        <taxon>Eukaryota</taxon>
        <taxon>Fungi</taxon>
        <taxon>Dikarya</taxon>
        <taxon>Basidiomycota</taxon>
        <taxon>Agaricomycotina</taxon>
        <taxon>Agaricomycetes</taxon>
        <taxon>Agaricomycetidae</taxon>
        <taxon>Agaricales</taxon>
        <taxon>Agaricineae</taxon>
        <taxon>Bolbitiaceae</taxon>
        <taxon>Cyclocybe</taxon>
    </lineage>
</organism>